<evidence type="ECO:0000256" key="2">
    <source>
        <dbReference type="ARBA" id="ARBA00022448"/>
    </source>
</evidence>
<dbReference type="PROSITE" id="PS50929">
    <property type="entry name" value="ABC_TM1F"/>
    <property type="match status" value="1"/>
</dbReference>
<dbReference type="EMBL" id="RJKL01000001">
    <property type="protein sequence ID" value="ROP28558.1"/>
    <property type="molecule type" value="Genomic_DNA"/>
</dbReference>
<dbReference type="SUPFAM" id="SSF52540">
    <property type="entry name" value="P-loop containing nucleoside triphosphate hydrolases"/>
    <property type="match status" value="1"/>
</dbReference>
<dbReference type="InterPro" id="IPR003593">
    <property type="entry name" value="AAA+_ATPase"/>
</dbReference>
<keyword evidence="7 14" id="KW-0067">ATP-binding</keyword>
<dbReference type="Pfam" id="PF00005">
    <property type="entry name" value="ABC_tran"/>
    <property type="match status" value="1"/>
</dbReference>
<evidence type="ECO:0000259" key="13">
    <source>
        <dbReference type="PROSITE" id="PS50929"/>
    </source>
</evidence>
<evidence type="ECO:0000256" key="6">
    <source>
        <dbReference type="ARBA" id="ARBA00022741"/>
    </source>
</evidence>
<dbReference type="AlphaFoldDB" id="A0A3N1GEH2"/>
<keyword evidence="4" id="KW-0997">Cell inner membrane</keyword>
<evidence type="ECO:0000256" key="11">
    <source>
        <dbReference type="SAM" id="Phobius"/>
    </source>
</evidence>
<keyword evidence="8 11" id="KW-1133">Transmembrane helix</keyword>
<dbReference type="PROSITE" id="PS00211">
    <property type="entry name" value="ABC_TRANSPORTER_1"/>
    <property type="match status" value="1"/>
</dbReference>
<evidence type="ECO:0000256" key="3">
    <source>
        <dbReference type="ARBA" id="ARBA00022475"/>
    </source>
</evidence>
<evidence type="ECO:0000256" key="1">
    <source>
        <dbReference type="ARBA" id="ARBA00004429"/>
    </source>
</evidence>
<dbReference type="PANTHER" id="PTHR43394">
    <property type="entry name" value="ATP-DEPENDENT PERMEASE MDL1, MITOCHONDRIAL"/>
    <property type="match status" value="1"/>
</dbReference>
<feature type="transmembrane region" description="Helical" evidence="11">
    <location>
        <begin position="74"/>
        <end position="100"/>
    </location>
</feature>
<dbReference type="Gene3D" id="1.20.1560.10">
    <property type="entry name" value="ABC transporter type 1, transmembrane domain"/>
    <property type="match status" value="1"/>
</dbReference>
<dbReference type="SMART" id="SM00382">
    <property type="entry name" value="AAA"/>
    <property type="match status" value="1"/>
</dbReference>
<keyword evidence="9 11" id="KW-0472">Membrane</keyword>
<organism evidence="14 15">
    <name type="scientific">Couchioplanes caeruleus</name>
    <dbReference type="NCBI Taxonomy" id="56438"/>
    <lineage>
        <taxon>Bacteria</taxon>
        <taxon>Bacillati</taxon>
        <taxon>Actinomycetota</taxon>
        <taxon>Actinomycetes</taxon>
        <taxon>Micromonosporales</taxon>
        <taxon>Micromonosporaceae</taxon>
        <taxon>Couchioplanes</taxon>
    </lineage>
</organism>
<dbReference type="GO" id="GO:0005886">
    <property type="term" value="C:plasma membrane"/>
    <property type="evidence" value="ECO:0007669"/>
    <property type="project" value="UniProtKB-SubCell"/>
</dbReference>
<proteinExistence type="inferred from homology"/>
<evidence type="ECO:0000256" key="5">
    <source>
        <dbReference type="ARBA" id="ARBA00022692"/>
    </source>
</evidence>
<dbReference type="InterPro" id="IPR003439">
    <property type="entry name" value="ABC_transporter-like_ATP-bd"/>
</dbReference>
<dbReference type="Gene3D" id="3.40.50.300">
    <property type="entry name" value="P-loop containing nucleotide triphosphate hydrolases"/>
    <property type="match status" value="1"/>
</dbReference>
<dbReference type="GO" id="GO:0015421">
    <property type="term" value="F:ABC-type oligopeptide transporter activity"/>
    <property type="evidence" value="ECO:0007669"/>
    <property type="project" value="TreeGrafter"/>
</dbReference>
<keyword evidence="6" id="KW-0547">Nucleotide-binding</keyword>
<dbReference type="PANTHER" id="PTHR43394:SF1">
    <property type="entry name" value="ATP-BINDING CASSETTE SUB-FAMILY B MEMBER 10, MITOCHONDRIAL"/>
    <property type="match status" value="1"/>
</dbReference>
<dbReference type="Proteomes" id="UP000271683">
    <property type="component" value="Unassembled WGS sequence"/>
</dbReference>
<dbReference type="RefSeq" id="WP_148088120.1">
    <property type="nucleotide sequence ID" value="NZ_RJKL01000001.1"/>
</dbReference>
<dbReference type="Pfam" id="PF00664">
    <property type="entry name" value="ABC_membrane"/>
    <property type="match status" value="1"/>
</dbReference>
<dbReference type="InterPro" id="IPR039421">
    <property type="entry name" value="Type_1_exporter"/>
</dbReference>
<protein>
    <submittedName>
        <fullName evidence="14">ATP-binding cassette subfamily B protein/subfamily B ATP-binding cassette protein MsbA</fullName>
    </submittedName>
</protein>
<evidence type="ECO:0000256" key="10">
    <source>
        <dbReference type="ARBA" id="ARBA00023455"/>
    </source>
</evidence>
<evidence type="ECO:0000256" key="9">
    <source>
        <dbReference type="ARBA" id="ARBA00023136"/>
    </source>
</evidence>
<dbReference type="InterPro" id="IPR027417">
    <property type="entry name" value="P-loop_NTPase"/>
</dbReference>
<evidence type="ECO:0000259" key="12">
    <source>
        <dbReference type="PROSITE" id="PS50893"/>
    </source>
</evidence>
<dbReference type="OrthoDB" id="9806127at2"/>
<dbReference type="FunFam" id="3.40.50.300:FF:000221">
    <property type="entry name" value="Multidrug ABC transporter ATP-binding protein"/>
    <property type="match status" value="1"/>
</dbReference>
<keyword evidence="5 11" id="KW-0812">Transmembrane</keyword>
<keyword evidence="2" id="KW-0813">Transport</keyword>
<dbReference type="GO" id="GO:0016887">
    <property type="term" value="F:ATP hydrolysis activity"/>
    <property type="evidence" value="ECO:0007669"/>
    <property type="project" value="InterPro"/>
</dbReference>
<feature type="domain" description="ABC transmembrane type-1" evidence="13">
    <location>
        <begin position="22"/>
        <end position="319"/>
    </location>
</feature>
<dbReference type="InterPro" id="IPR017871">
    <property type="entry name" value="ABC_transporter-like_CS"/>
</dbReference>
<gene>
    <name evidence="14" type="ORF">EDD30_1322</name>
</gene>
<dbReference type="PROSITE" id="PS50893">
    <property type="entry name" value="ABC_TRANSPORTER_2"/>
    <property type="match status" value="1"/>
</dbReference>
<feature type="domain" description="ABC transporter" evidence="12">
    <location>
        <begin position="357"/>
        <end position="591"/>
    </location>
</feature>
<evidence type="ECO:0000256" key="8">
    <source>
        <dbReference type="ARBA" id="ARBA00022989"/>
    </source>
</evidence>
<evidence type="ECO:0000256" key="7">
    <source>
        <dbReference type="ARBA" id="ARBA00022840"/>
    </source>
</evidence>
<evidence type="ECO:0000313" key="14">
    <source>
        <dbReference type="EMBL" id="ROP28558.1"/>
    </source>
</evidence>
<keyword evidence="3" id="KW-1003">Cell membrane</keyword>
<dbReference type="GO" id="GO:0005524">
    <property type="term" value="F:ATP binding"/>
    <property type="evidence" value="ECO:0007669"/>
    <property type="project" value="UniProtKB-KW"/>
</dbReference>
<comment type="subcellular location">
    <subcellularLocation>
        <location evidence="1">Cell inner membrane</location>
        <topology evidence="1">Multi-pass membrane protein</topology>
    </subcellularLocation>
</comment>
<feature type="transmembrane region" description="Helical" evidence="11">
    <location>
        <begin position="144"/>
        <end position="172"/>
    </location>
</feature>
<evidence type="ECO:0000256" key="4">
    <source>
        <dbReference type="ARBA" id="ARBA00022519"/>
    </source>
</evidence>
<dbReference type="SUPFAM" id="SSF90123">
    <property type="entry name" value="ABC transporter transmembrane region"/>
    <property type="match status" value="1"/>
</dbReference>
<sequence>MRAGRYRRLLRYPRAQRRRLSVLAVATALSATLAALQPLPLKLLVDNGLSGRPLTGPVGAAFAALGLDGSARSIVLVTAVLTGLIAMLATTVHAATAWLVETTGLRLTRAVTVEMFDRLQRQSSGFHVTRPAGDSMSRLSTDSYAVYAATHAVLVGPLLHVLTLVAVGLSAWRLNSPLTLVLFAAAPVLAVIAHGLGTRVKGRALGFRRAQSALVAFVTQVLHALPVVQAYTAEDRNLHTMRDRVDGAVAAGRRAATTETVAESVGGLVSAAAVAIVLLAGGHQVLRGQLTVGALLVFLVYARTIEGEARGLLQVQRELRVAEAGLERVLEVVESARDLPECPRPAVLPVVGRGSAVVFDGVVFGYRPGRPVLHGIDLRVEAGETVALVGPTGAGKSTLVSLVPRLVDPWAGRVLLDGVDARSARLSQWRGRVSVVRQQPLLLPVSVAENIAYGRPDASRRDVEHAARHALADDFIEALPEGYDTVLGEHGSTLSGGQQQRLAIARALLKDAPVLILDEPTAALDPESEAALVTAVARAAAGRTVLVIAHRLSTVRGADRIVVLDAGRIIEHGTHTELLTTGGTYARYHRLHFGVTP</sequence>
<comment type="caution">
    <text evidence="14">The sequence shown here is derived from an EMBL/GenBank/DDBJ whole genome shotgun (WGS) entry which is preliminary data.</text>
</comment>
<accession>A0A3N1GEH2</accession>
<name>A0A3N1GEH2_9ACTN</name>
<dbReference type="InterPro" id="IPR011527">
    <property type="entry name" value="ABC1_TM_dom"/>
</dbReference>
<evidence type="ECO:0000313" key="15">
    <source>
        <dbReference type="Proteomes" id="UP000271683"/>
    </source>
</evidence>
<comment type="similarity">
    <text evidence="10">Belongs to the ABC transporter superfamily. Siderophore-Fe(3+) uptake transporter (SIUT) (TC 3.A.1.21) family.</text>
</comment>
<dbReference type="InterPro" id="IPR036640">
    <property type="entry name" value="ABC1_TM_sf"/>
</dbReference>
<reference evidence="14 15" key="1">
    <citation type="submission" date="2018-11" db="EMBL/GenBank/DDBJ databases">
        <title>Sequencing the genomes of 1000 actinobacteria strains.</title>
        <authorList>
            <person name="Klenk H.-P."/>
        </authorList>
    </citation>
    <scope>NUCLEOTIDE SEQUENCE [LARGE SCALE GENOMIC DNA]</scope>
    <source>
        <strain evidence="14 15">DSM 43634</strain>
    </source>
</reference>
<feature type="transmembrane region" description="Helical" evidence="11">
    <location>
        <begin position="178"/>
        <end position="200"/>
    </location>
</feature>